<keyword evidence="5 7" id="KW-0862">Zinc</keyword>
<comment type="cofactor">
    <cofactor evidence="1 7">
        <name>Zn(2+)</name>
        <dbReference type="ChEBI" id="CHEBI:29105"/>
    </cofactor>
</comment>
<comment type="caution">
    <text evidence="9">The sequence shown here is derived from an EMBL/GenBank/DDBJ whole genome shotgun (WGS) entry which is preliminary data.</text>
</comment>
<evidence type="ECO:0000256" key="1">
    <source>
        <dbReference type="ARBA" id="ARBA00001947"/>
    </source>
</evidence>
<dbReference type="OrthoDB" id="9788517at2"/>
<dbReference type="InterPro" id="IPR035105">
    <property type="entry name" value="Deoxycytidylate_deaminase_dom"/>
</dbReference>
<name>A0A2G4F5X4_9CYAN</name>
<keyword evidence="3 7" id="KW-0479">Metal-binding</keyword>
<dbReference type="PIRSF" id="PIRSF006019">
    <property type="entry name" value="dCMP_deaminase"/>
    <property type="match status" value="1"/>
</dbReference>
<dbReference type="GO" id="GO:0006220">
    <property type="term" value="P:pyrimidine nucleotide metabolic process"/>
    <property type="evidence" value="ECO:0007669"/>
    <property type="project" value="InterPro"/>
</dbReference>
<accession>A0A2G4F5X4</accession>
<dbReference type="PROSITE" id="PS00903">
    <property type="entry name" value="CYT_DCMP_DEAMINASES_1"/>
    <property type="match status" value="1"/>
</dbReference>
<dbReference type="PROSITE" id="PS51747">
    <property type="entry name" value="CYT_DCMP_DEAMINASES_2"/>
    <property type="match status" value="1"/>
</dbReference>
<dbReference type="PANTHER" id="PTHR11086:SF18">
    <property type="entry name" value="DEOXYCYTIDYLATE DEAMINASE"/>
    <property type="match status" value="1"/>
</dbReference>
<dbReference type="Pfam" id="PF00383">
    <property type="entry name" value="dCMP_cyt_deam_1"/>
    <property type="match status" value="1"/>
</dbReference>
<organism evidence="9 10">
    <name type="scientific">Tychonema bourrellyi FEM_GT703</name>
    <dbReference type="NCBI Taxonomy" id="2040638"/>
    <lineage>
        <taxon>Bacteria</taxon>
        <taxon>Bacillati</taxon>
        <taxon>Cyanobacteriota</taxon>
        <taxon>Cyanophyceae</taxon>
        <taxon>Oscillatoriophycideae</taxon>
        <taxon>Oscillatoriales</taxon>
        <taxon>Microcoleaceae</taxon>
        <taxon>Tychonema</taxon>
    </lineage>
</organism>
<dbReference type="GO" id="GO:0004132">
    <property type="term" value="F:dCMP deaminase activity"/>
    <property type="evidence" value="ECO:0007669"/>
    <property type="project" value="InterPro"/>
</dbReference>
<reference evidence="9" key="1">
    <citation type="submission" date="2017-10" db="EMBL/GenBank/DDBJ databases">
        <title>Draft genome sequence of the planktic cyanobacteria Tychonema bourrellyi isolated from alpine lentic freshwater.</title>
        <authorList>
            <person name="Tett A."/>
            <person name="Armanini F."/>
            <person name="Asnicar F."/>
            <person name="Boscaini A."/>
            <person name="Pasolli E."/>
            <person name="Zolfo M."/>
            <person name="Donati C."/>
            <person name="Salmaso N."/>
            <person name="Segata N."/>
        </authorList>
    </citation>
    <scope>NUCLEOTIDE SEQUENCE</scope>
    <source>
        <strain evidence="9">FEM_GT703</strain>
    </source>
</reference>
<keyword evidence="10" id="KW-1185">Reference proteome</keyword>
<evidence type="ECO:0000256" key="3">
    <source>
        <dbReference type="ARBA" id="ARBA00022723"/>
    </source>
</evidence>
<sequence>MENTPDNYEPPQRPDWDEYFLMLAKLAATRSTCLAFPVGAVIAKNRQILATGYNGSPSGSAHCTTQGFCYPGLSSCDASKILPSRAVHAEANAIAKAAKHGISTAGATIYVTLEPCIYCLKLVIAAGIREIFYETSFNSGEKAALRDTFISEGIVELKQIQVSEDTAKKAALFLLSPTSVLKDVIR</sequence>
<gene>
    <name evidence="9" type="ORF">CP500_001835</name>
</gene>
<dbReference type="GO" id="GO:0008270">
    <property type="term" value="F:zinc ion binding"/>
    <property type="evidence" value="ECO:0007669"/>
    <property type="project" value="InterPro"/>
</dbReference>
<dbReference type="CDD" id="cd01286">
    <property type="entry name" value="deoxycytidylate_deaminase"/>
    <property type="match status" value="1"/>
</dbReference>
<evidence type="ECO:0000256" key="7">
    <source>
        <dbReference type="PIRSR" id="PIRSR006019-2"/>
    </source>
</evidence>
<dbReference type="EMBL" id="NXIB02000005">
    <property type="protein sequence ID" value="PHX57160.1"/>
    <property type="molecule type" value="Genomic_DNA"/>
</dbReference>
<comment type="similarity">
    <text evidence="2">Belongs to the cytidine and deoxycytidylate deaminase family.</text>
</comment>
<keyword evidence="4" id="KW-0378">Hydrolase</keyword>
<dbReference type="Proteomes" id="UP000226442">
    <property type="component" value="Unassembled WGS sequence"/>
</dbReference>
<evidence type="ECO:0000259" key="8">
    <source>
        <dbReference type="PROSITE" id="PS51747"/>
    </source>
</evidence>
<dbReference type="InterPro" id="IPR016193">
    <property type="entry name" value="Cytidine_deaminase-like"/>
</dbReference>
<feature type="binding site" evidence="7">
    <location>
        <position position="88"/>
    </location>
    <ligand>
        <name>Zn(2+)</name>
        <dbReference type="ChEBI" id="CHEBI:29105"/>
        <note>catalytic</note>
    </ligand>
</feature>
<feature type="binding site" evidence="7">
    <location>
        <position position="119"/>
    </location>
    <ligand>
        <name>Zn(2+)</name>
        <dbReference type="ChEBI" id="CHEBI:29105"/>
        <note>catalytic</note>
    </ligand>
</feature>
<dbReference type="SUPFAM" id="SSF53927">
    <property type="entry name" value="Cytidine deaminase-like"/>
    <property type="match status" value="1"/>
</dbReference>
<proteinExistence type="inferred from homology"/>
<dbReference type="InterPro" id="IPR016192">
    <property type="entry name" value="APOBEC/CMP_deaminase_Zn-bd"/>
</dbReference>
<dbReference type="RefSeq" id="WP_096830581.1">
    <property type="nucleotide sequence ID" value="NZ_NXIB02000005.1"/>
</dbReference>
<feature type="binding site" evidence="7">
    <location>
        <position position="116"/>
    </location>
    <ligand>
        <name>Zn(2+)</name>
        <dbReference type="ChEBI" id="CHEBI:29105"/>
        <note>catalytic</note>
    </ligand>
</feature>
<protein>
    <submittedName>
        <fullName evidence="9">Cytidine deaminase</fullName>
    </submittedName>
</protein>
<evidence type="ECO:0000313" key="10">
    <source>
        <dbReference type="Proteomes" id="UP000226442"/>
    </source>
</evidence>
<evidence type="ECO:0000256" key="5">
    <source>
        <dbReference type="ARBA" id="ARBA00022833"/>
    </source>
</evidence>
<evidence type="ECO:0000313" key="9">
    <source>
        <dbReference type="EMBL" id="PHX57160.1"/>
    </source>
</evidence>
<evidence type="ECO:0000256" key="4">
    <source>
        <dbReference type="ARBA" id="ARBA00022801"/>
    </source>
</evidence>
<dbReference type="InterPro" id="IPR016473">
    <property type="entry name" value="dCMP_deaminase"/>
</dbReference>
<dbReference type="AlphaFoldDB" id="A0A2G4F5X4"/>
<dbReference type="InterPro" id="IPR002125">
    <property type="entry name" value="CMP_dCMP_dom"/>
</dbReference>
<dbReference type="InterPro" id="IPR015517">
    <property type="entry name" value="dCMP_deaminase-rel"/>
</dbReference>
<evidence type="ECO:0000256" key="2">
    <source>
        <dbReference type="ARBA" id="ARBA00006576"/>
    </source>
</evidence>
<dbReference type="Gene3D" id="3.40.140.10">
    <property type="entry name" value="Cytidine Deaminase, domain 2"/>
    <property type="match status" value="1"/>
</dbReference>
<feature type="domain" description="CMP/dCMP-type deaminase" evidence="8">
    <location>
        <begin position="15"/>
        <end position="152"/>
    </location>
</feature>
<dbReference type="PANTHER" id="PTHR11086">
    <property type="entry name" value="DEOXYCYTIDYLATE DEAMINASE-RELATED"/>
    <property type="match status" value="1"/>
</dbReference>
<dbReference type="GO" id="GO:0005737">
    <property type="term" value="C:cytoplasm"/>
    <property type="evidence" value="ECO:0007669"/>
    <property type="project" value="TreeGrafter"/>
</dbReference>
<feature type="active site" description="Proton donor" evidence="6">
    <location>
        <position position="90"/>
    </location>
</feature>
<evidence type="ECO:0000256" key="6">
    <source>
        <dbReference type="PIRSR" id="PIRSR006019-1"/>
    </source>
</evidence>